<gene>
    <name evidence="2" type="ORF">EHS24_003337</name>
</gene>
<comment type="caution">
    <text evidence="2">The sequence shown here is derived from an EMBL/GenBank/DDBJ whole genome shotgun (WGS) entry which is preliminary data.</text>
</comment>
<sequence length="264" mass="28138">MDQRRAAFRAQKAPCIDCGRPCLVEHEIWTPGDDDEPAQYTGHFPSPQPPVFGGGGGMGMGGMAGGIGSHIQARLAAGLGGFGGMAGMPPLPFGMGGAGASPYGMSPYAASPFGASPFGVQNPYASMGGQAAMNPYQQGPFQQMAANPYTQMATLPTATANPYASMPSTTGHPYDNIGALPGVPWNPDPMARYEAFVAFQKEKDAKKVADDEDRKAARKAPPLANLPNKPFHWDELDDNSRREWYDKHDWIMYGGPVTTPRGMR</sequence>
<keyword evidence="3" id="KW-1185">Reference proteome</keyword>
<evidence type="ECO:0000313" key="3">
    <source>
        <dbReference type="Proteomes" id="UP000279236"/>
    </source>
</evidence>
<feature type="region of interest" description="Disordered" evidence="1">
    <location>
        <begin position="206"/>
        <end position="231"/>
    </location>
</feature>
<evidence type="ECO:0000256" key="1">
    <source>
        <dbReference type="SAM" id="MobiDB-lite"/>
    </source>
</evidence>
<proteinExistence type="predicted"/>
<organism evidence="2 3">
    <name type="scientific">Apiotrichum porosum</name>
    <dbReference type="NCBI Taxonomy" id="105984"/>
    <lineage>
        <taxon>Eukaryota</taxon>
        <taxon>Fungi</taxon>
        <taxon>Dikarya</taxon>
        <taxon>Basidiomycota</taxon>
        <taxon>Agaricomycotina</taxon>
        <taxon>Tremellomycetes</taxon>
        <taxon>Trichosporonales</taxon>
        <taxon>Trichosporonaceae</taxon>
        <taxon>Apiotrichum</taxon>
    </lineage>
</organism>
<evidence type="ECO:0000313" key="2">
    <source>
        <dbReference type="EMBL" id="RSH77377.1"/>
    </source>
</evidence>
<reference evidence="2 3" key="1">
    <citation type="submission" date="2018-11" db="EMBL/GenBank/DDBJ databases">
        <title>Genome sequence of Apiotrichum porosum DSM 27194.</title>
        <authorList>
            <person name="Aliyu H."/>
            <person name="Gorte O."/>
            <person name="Ochsenreither K."/>
        </authorList>
    </citation>
    <scope>NUCLEOTIDE SEQUENCE [LARGE SCALE GENOMIC DNA]</scope>
    <source>
        <strain evidence="2 3">DSM 27194</strain>
    </source>
</reference>
<dbReference type="RefSeq" id="XP_028472524.1">
    <property type="nucleotide sequence ID" value="XM_028619028.1"/>
</dbReference>
<dbReference type="EMBL" id="RSCE01000016">
    <property type="protein sequence ID" value="RSH77377.1"/>
    <property type="molecule type" value="Genomic_DNA"/>
</dbReference>
<accession>A0A427XF47</accession>
<dbReference type="Proteomes" id="UP000279236">
    <property type="component" value="Unassembled WGS sequence"/>
</dbReference>
<feature type="compositionally biased region" description="Basic and acidic residues" evidence="1">
    <location>
        <begin position="206"/>
        <end position="215"/>
    </location>
</feature>
<dbReference type="AlphaFoldDB" id="A0A427XF47"/>
<protein>
    <submittedName>
        <fullName evidence="2">Uncharacterized protein</fullName>
    </submittedName>
</protein>
<name>A0A427XF47_9TREE</name>
<dbReference type="GeneID" id="39587880"/>